<comment type="caution">
    <text evidence="1">The sequence shown here is derived from an EMBL/GenBank/DDBJ whole genome shotgun (WGS) entry which is preliminary data.</text>
</comment>
<reference evidence="1" key="2">
    <citation type="journal article" date="2020" name="Nat. Commun.">
        <title>Large-scale genome sequencing of mycorrhizal fungi provides insights into the early evolution of symbiotic traits.</title>
        <authorList>
            <person name="Miyauchi S."/>
            <person name="Kiss E."/>
            <person name="Kuo A."/>
            <person name="Drula E."/>
            <person name="Kohler A."/>
            <person name="Sanchez-Garcia M."/>
            <person name="Morin E."/>
            <person name="Andreopoulos B."/>
            <person name="Barry K.W."/>
            <person name="Bonito G."/>
            <person name="Buee M."/>
            <person name="Carver A."/>
            <person name="Chen C."/>
            <person name="Cichocki N."/>
            <person name="Clum A."/>
            <person name="Culley D."/>
            <person name="Crous P.W."/>
            <person name="Fauchery L."/>
            <person name="Girlanda M."/>
            <person name="Hayes R.D."/>
            <person name="Keri Z."/>
            <person name="LaButti K."/>
            <person name="Lipzen A."/>
            <person name="Lombard V."/>
            <person name="Magnuson J."/>
            <person name="Maillard F."/>
            <person name="Murat C."/>
            <person name="Nolan M."/>
            <person name="Ohm R.A."/>
            <person name="Pangilinan J."/>
            <person name="Pereira M.F."/>
            <person name="Perotto S."/>
            <person name="Peter M."/>
            <person name="Pfister S."/>
            <person name="Riley R."/>
            <person name="Sitrit Y."/>
            <person name="Stielow J.B."/>
            <person name="Szollosi G."/>
            <person name="Zifcakova L."/>
            <person name="Stursova M."/>
            <person name="Spatafora J.W."/>
            <person name="Tedersoo L."/>
            <person name="Vaario L.M."/>
            <person name="Yamada A."/>
            <person name="Yan M."/>
            <person name="Wang P."/>
            <person name="Xu J."/>
            <person name="Bruns T."/>
            <person name="Baldrian P."/>
            <person name="Vilgalys R."/>
            <person name="Dunand C."/>
            <person name="Henrissat B."/>
            <person name="Grigoriev I.V."/>
            <person name="Hibbett D."/>
            <person name="Nagy L.G."/>
            <person name="Martin F.M."/>
        </authorList>
    </citation>
    <scope>NUCLEOTIDE SEQUENCE</scope>
    <source>
        <strain evidence="1">Prilba</strain>
    </source>
</reference>
<dbReference type="EMBL" id="WHVB01000008">
    <property type="protein sequence ID" value="KAF8480515.1"/>
    <property type="molecule type" value="Genomic_DNA"/>
</dbReference>
<dbReference type="Proteomes" id="UP000759537">
    <property type="component" value="Unassembled WGS sequence"/>
</dbReference>
<name>A0A9P5MWN1_9AGAM</name>
<reference evidence="1" key="1">
    <citation type="submission" date="2019-10" db="EMBL/GenBank/DDBJ databases">
        <authorList>
            <consortium name="DOE Joint Genome Institute"/>
            <person name="Kuo A."/>
            <person name="Miyauchi S."/>
            <person name="Kiss E."/>
            <person name="Drula E."/>
            <person name="Kohler A."/>
            <person name="Sanchez-Garcia M."/>
            <person name="Andreopoulos B."/>
            <person name="Barry K.W."/>
            <person name="Bonito G."/>
            <person name="Buee M."/>
            <person name="Carver A."/>
            <person name="Chen C."/>
            <person name="Cichocki N."/>
            <person name="Clum A."/>
            <person name="Culley D."/>
            <person name="Crous P.W."/>
            <person name="Fauchery L."/>
            <person name="Girlanda M."/>
            <person name="Hayes R."/>
            <person name="Keri Z."/>
            <person name="LaButti K."/>
            <person name="Lipzen A."/>
            <person name="Lombard V."/>
            <person name="Magnuson J."/>
            <person name="Maillard F."/>
            <person name="Morin E."/>
            <person name="Murat C."/>
            <person name="Nolan M."/>
            <person name="Ohm R."/>
            <person name="Pangilinan J."/>
            <person name="Pereira M."/>
            <person name="Perotto S."/>
            <person name="Peter M."/>
            <person name="Riley R."/>
            <person name="Sitrit Y."/>
            <person name="Stielow B."/>
            <person name="Szollosi G."/>
            <person name="Zifcakova L."/>
            <person name="Stursova M."/>
            <person name="Spatafora J.W."/>
            <person name="Tedersoo L."/>
            <person name="Vaario L.-M."/>
            <person name="Yamada A."/>
            <person name="Yan M."/>
            <person name="Wang P."/>
            <person name="Xu J."/>
            <person name="Bruns T."/>
            <person name="Baldrian P."/>
            <person name="Vilgalys R."/>
            <person name="Henrissat B."/>
            <person name="Grigoriev I.V."/>
            <person name="Hibbett D."/>
            <person name="Nagy L.G."/>
            <person name="Martin F.M."/>
        </authorList>
    </citation>
    <scope>NUCLEOTIDE SEQUENCE</scope>
    <source>
        <strain evidence="1">Prilba</strain>
    </source>
</reference>
<keyword evidence="2" id="KW-1185">Reference proteome</keyword>
<gene>
    <name evidence="1" type="ORF">DFH94DRAFT_682200</name>
</gene>
<organism evidence="1 2">
    <name type="scientific">Russula ochroleuca</name>
    <dbReference type="NCBI Taxonomy" id="152965"/>
    <lineage>
        <taxon>Eukaryota</taxon>
        <taxon>Fungi</taxon>
        <taxon>Dikarya</taxon>
        <taxon>Basidiomycota</taxon>
        <taxon>Agaricomycotina</taxon>
        <taxon>Agaricomycetes</taxon>
        <taxon>Russulales</taxon>
        <taxon>Russulaceae</taxon>
        <taxon>Russula</taxon>
    </lineage>
</organism>
<protein>
    <submittedName>
        <fullName evidence="1">Uncharacterized protein</fullName>
    </submittedName>
</protein>
<sequence length="253" mass="28315">MGVQSTSNSFLETFYFFSFPRLAGRGLLGHGQILLAKMLLRSLKYLSGLWVKAKQSFEKCARVEFHRATWTAGEGPGYHCWCTEASLSRILSYTSFSPLDKGPGILPLHESDGGQQRCQCRICNRNAHLTTWGQSWPGMSLYAARSGPGTTQSKTTQNLLLSTKISSQCRSKLAGPLVLLESTHYLGTYGKAYVVSSRNVQLCSPTSRCDTNPLQERAANEKATYYPGCQYRSVKREELSYEVPTLRRVMVRF</sequence>
<evidence type="ECO:0000313" key="2">
    <source>
        <dbReference type="Proteomes" id="UP000759537"/>
    </source>
</evidence>
<accession>A0A9P5MWN1</accession>
<evidence type="ECO:0000313" key="1">
    <source>
        <dbReference type="EMBL" id="KAF8480515.1"/>
    </source>
</evidence>
<proteinExistence type="predicted"/>
<dbReference type="AlphaFoldDB" id="A0A9P5MWN1"/>